<feature type="domain" description="Thioredoxin" evidence="9">
    <location>
        <begin position="11"/>
        <end position="136"/>
    </location>
</feature>
<organism evidence="10 11">
    <name type="scientific">Coemansia biformis</name>
    <dbReference type="NCBI Taxonomy" id="1286918"/>
    <lineage>
        <taxon>Eukaryota</taxon>
        <taxon>Fungi</taxon>
        <taxon>Fungi incertae sedis</taxon>
        <taxon>Zoopagomycota</taxon>
        <taxon>Kickxellomycotina</taxon>
        <taxon>Kickxellomycetes</taxon>
        <taxon>Kickxellales</taxon>
        <taxon>Kickxellaceae</taxon>
        <taxon>Coemansia</taxon>
    </lineage>
</organism>
<gene>
    <name evidence="10" type="ORF">LPJ61_001583</name>
</gene>
<dbReference type="AlphaFoldDB" id="A0A9W7YHE5"/>
<dbReference type="InterPro" id="IPR052250">
    <property type="entry name" value="PDI_TMX3"/>
</dbReference>
<dbReference type="Gene3D" id="3.40.30.10">
    <property type="entry name" value="Glutaredoxin"/>
    <property type="match status" value="4"/>
</dbReference>
<dbReference type="Proteomes" id="UP001143981">
    <property type="component" value="Unassembled WGS sequence"/>
</dbReference>
<evidence type="ECO:0000313" key="10">
    <source>
        <dbReference type="EMBL" id="KAJ1733384.1"/>
    </source>
</evidence>
<evidence type="ECO:0000256" key="4">
    <source>
        <dbReference type="ARBA" id="ARBA00023136"/>
    </source>
</evidence>
<keyword evidence="4 7" id="KW-0472">Membrane</keyword>
<evidence type="ECO:0000256" key="6">
    <source>
        <dbReference type="SAM" id="MobiDB-lite"/>
    </source>
</evidence>
<evidence type="ECO:0000256" key="3">
    <source>
        <dbReference type="ARBA" id="ARBA00022989"/>
    </source>
</evidence>
<dbReference type="InterPro" id="IPR036249">
    <property type="entry name" value="Thioredoxin-like_sf"/>
</dbReference>
<feature type="domain" description="Thioredoxin" evidence="9">
    <location>
        <begin position="325"/>
        <end position="446"/>
    </location>
</feature>
<evidence type="ECO:0000256" key="2">
    <source>
        <dbReference type="ARBA" id="ARBA00022692"/>
    </source>
</evidence>
<feature type="compositionally biased region" description="Low complexity" evidence="6">
    <location>
        <begin position="319"/>
        <end position="333"/>
    </location>
</feature>
<keyword evidence="3 7" id="KW-1133">Transmembrane helix</keyword>
<sequence>MHLGGLVAGVLLAVLGLAPARAAPLDGKSHILSQGNFDERTATGTWVVKHYSPKCKHCKHFQPTWEKVVGARAVALGARGVHFGEVDCLGSEQLCEKNRAEAWPAVVVFRGGKRLGELVGDNSEEDLVRFVDSTALDGAAPAPAAKKYAENSVVLSAATYKQHAHKGIWLVKHYSPFCQHCRNMAPNWTQVTDELAADFARDGITFGEVNCIENRKLCEDNLVDGFPTINLFVDGKFIEEMIVKYEYGPMKKYMLKLQKRARSGELATAAKVPPEPVVANDNRDWDDAAEANAAPQPSKNAPGAAPEPTMGLVAQPVEGPAAEPAAKPAAAPETPKEEYNVNGEVVELTRNDYAERTAKGPWFIKFYAPWCPHCQELAPVWAELAAAAKGKVNIGSVNCDEEGKLCADHKVQGYPTLKLLWESESLVYKGSRDLDNMLDFVDSSLTQPRELRAVDDLYLMRNATDVVFVLAYDRADTRAGTKAALAHVKDNVRKMFLSGHLGIASDPAVARRVLPSADTALPALVAYKDGHAVPYKGALTSDDQLREWLYAERFPLLPEFVRENADSLFYDSDYLVLLVVDAEKGAEQANTHRDSVRSAALEYQRLRESPLADTRRSASVRFAWVDGGKWESYVDRVFRVRRGSLPAVVIVQSSEDLYFTTDTKGAPISPTRMGVFMAVRAAVDGRLKAQSTSSIIVRVLRAAAAAVLAVGAFFFGSALRTLLTLATVAVAGYYALKRGGRLRSASFGLVKAD</sequence>
<dbReference type="EMBL" id="JANBOI010000144">
    <property type="protein sequence ID" value="KAJ1733384.1"/>
    <property type="molecule type" value="Genomic_DNA"/>
</dbReference>
<comment type="subcellular location">
    <subcellularLocation>
        <location evidence="1">Endoplasmic reticulum membrane</location>
        <topology evidence="1">Single-pass membrane protein</topology>
    </subcellularLocation>
</comment>
<comment type="caution">
    <text evidence="10">The sequence shown here is derived from an EMBL/GenBank/DDBJ whole genome shotgun (WGS) entry which is preliminary data.</text>
</comment>
<name>A0A9W7YHE5_9FUNG</name>
<evidence type="ECO:0000313" key="11">
    <source>
        <dbReference type="Proteomes" id="UP001143981"/>
    </source>
</evidence>
<keyword evidence="8" id="KW-0732">Signal</keyword>
<reference evidence="10" key="1">
    <citation type="submission" date="2022-07" db="EMBL/GenBank/DDBJ databases">
        <title>Phylogenomic reconstructions and comparative analyses of Kickxellomycotina fungi.</title>
        <authorList>
            <person name="Reynolds N.K."/>
            <person name="Stajich J.E."/>
            <person name="Barry K."/>
            <person name="Grigoriev I.V."/>
            <person name="Crous P."/>
            <person name="Smith M.E."/>
        </authorList>
    </citation>
    <scope>NUCLEOTIDE SEQUENCE</scope>
    <source>
        <strain evidence="10">BCRC 34381</strain>
    </source>
</reference>
<keyword evidence="11" id="KW-1185">Reference proteome</keyword>
<feature type="domain" description="Thioredoxin" evidence="9">
    <location>
        <begin position="143"/>
        <end position="263"/>
    </location>
</feature>
<keyword evidence="2 7" id="KW-0812">Transmembrane</keyword>
<evidence type="ECO:0000256" key="7">
    <source>
        <dbReference type="SAM" id="Phobius"/>
    </source>
</evidence>
<dbReference type="OrthoDB" id="72053at2759"/>
<dbReference type="Pfam" id="PF00085">
    <property type="entry name" value="Thioredoxin"/>
    <property type="match status" value="3"/>
</dbReference>
<dbReference type="SUPFAM" id="SSF52833">
    <property type="entry name" value="Thioredoxin-like"/>
    <property type="match status" value="3"/>
</dbReference>
<dbReference type="PANTHER" id="PTHR46426">
    <property type="entry name" value="PROTEIN DISULFIDE-ISOMERASE TMX3"/>
    <property type="match status" value="1"/>
</dbReference>
<evidence type="ECO:0000256" key="8">
    <source>
        <dbReference type="SAM" id="SignalP"/>
    </source>
</evidence>
<feature type="region of interest" description="Disordered" evidence="6">
    <location>
        <begin position="319"/>
        <end position="338"/>
    </location>
</feature>
<dbReference type="InterPro" id="IPR013766">
    <property type="entry name" value="Thioredoxin_domain"/>
</dbReference>
<protein>
    <recommendedName>
        <fullName evidence="9">Thioredoxin domain-containing protein</fullName>
    </recommendedName>
</protein>
<evidence type="ECO:0000259" key="9">
    <source>
        <dbReference type="PROSITE" id="PS51352"/>
    </source>
</evidence>
<feature type="signal peptide" evidence="8">
    <location>
        <begin position="1"/>
        <end position="22"/>
    </location>
</feature>
<dbReference type="PROSITE" id="PS51352">
    <property type="entry name" value="THIOREDOXIN_2"/>
    <property type="match status" value="3"/>
</dbReference>
<evidence type="ECO:0000256" key="5">
    <source>
        <dbReference type="ARBA" id="ARBA00045246"/>
    </source>
</evidence>
<dbReference type="GO" id="GO:0005789">
    <property type="term" value="C:endoplasmic reticulum membrane"/>
    <property type="evidence" value="ECO:0007669"/>
    <property type="project" value="UniProtKB-SubCell"/>
</dbReference>
<accession>A0A9W7YHE5</accession>
<dbReference type="CDD" id="cd02961">
    <property type="entry name" value="PDI_a_family"/>
    <property type="match status" value="3"/>
</dbReference>
<dbReference type="Pfam" id="PF13848">
    <property type="entry name" value="Thioredoxin_6"/>
    <property type="match status" value="1"/>
</dbReference>
<evidence type="ECO:0000256" key="1">
    <source>
        <dbReference type="ARBA" id="ARBA00004389"/>
    </source>
</evidence>
<comment type="function">
    <text evidence="5">Probable disulfide isomerase, which participates in the folding of proteins containing disulfide bonds. May act as a dithiol oxidase. Acts as a regulator of endoplasmic reticulum-mitochondria contact sites via its ability to regulate redox signals.</text>
</comment>
<dbReference type="InterPro" id="IPR017937">
    <property type="entry name" value="Thioredoxin_CS"/>
</dbReference>
<proteinExistence type="predicted"/>
<dbReference type="PANTHER" id="PTHR46426:SF1">
    <property type="entry name" value="PROTEIN DISULFIDE-ISOMERASE TMX3"/>
    <property type="match status" value="1"/>
</dbReference>
<feature type="transmembrane region" description="Helical" evidence="7">
    <location>
        <begin position="703"/>
        <end position="736"/>
    </location>
</feature>
<feature type="region of interest" description="Disordered" evidence="6">
    <location>
        <begin position="291"/>
        <end position="311"/>
    </location>
</feature>
<feature type="chain" id="PRO_5040934407" description="Thioredoxin domain-containing protein" evidence="8">
    <location>
        <begin position="23"/>
        <end position="753"/>
    </location>
</feature>
<dbReference type="PROSITE" id="PS00194">
    <property type="entry name" value="THIOREDOXIN_1"/>
    <property type="match status" value="1"/>
</dbReference>